<evidence type="ECO:0000313" key="3">
    <source>
        <dbReference type="EMBL" id="GLC54597.1"/>
    </source>
</evidence>
<feature type="compositionally biased region" description="Low complexity" evidence="1">
    <location>
        <begin position="283"/>
        <end position="326"/>
    </location>
</feature>
<dbReference type="EMBL" id="BRXU01000010">
    <property type="protein sequence ID" value="GLC54597.1"/>
    <property type="molecule type" value="Genomic_DNA"/>
</dbReference>
<keyword evidence="4" id="KW-1185">Reference proteome</keyword>
<feature type="region of interest" description="Disordered" evidence="1">
    <location>
        <begin position="269"/>
        <end position="346"/>
    </location>
</feature>
<feature type="transmembrane region" description="Helical" evidence="2">
    <location>
        <begin position="108"/>
        <end position="127"/>
    </location>
</feature>
<keyword evidence="2" id="KW-0812">Transmembrane</keyword>
<evidence type="ECO:0000313" key="4">
    <source>
        <dbReference type="Proteomes" id="UP001165080"/>
    </source>
</evidence>
<feature type="compositionally biased region" description="Pro residues" evidence="1">
    <location>
        <begin position="578"/>
        <end position="592"/>
    </location>
</feature>
<sequence length="1003" mass="102985">MPVGPRQGGSQQHLQQQTCFQPLLDTFCLGFGCAFCIISAGPYLADHCRGQRTGAAFSDHHPSAPGYASESVLLLYPCDGSARDRAFFLAQHWPRILKDLLSFRAPELWLAAFLSFWLLLLASRICLTSRMYTQLAAPYLTLAARASPLVLFLAAGPKSSLSSAASQFLFRGQGFLDAIVSITQQPNCCAPAEVLFGAFSVAAVGILAAWHGGNGDEGPSRAGGSDGGGAAAARVFVAQVVLQRAALLVAVHWLVRRFPYRRQRGRGISGGGGQALVVPASPPQHQQRQQPELLSQQQHSQQQQQPQSQHSRLPAVPEAPSEAAAADVKLQRTAAEEGCAPPSPVDCNGQHVNGGYKKMELQAAASATAAAAAAETGADSHAAADATALAAASAMAAAAAADLGAHYGAALRAGPGIPYRSPIRRRTARIKIPFAEPDQISPGYVERLRELVKERGMVLSGVYVRQGCIELLLDLEADPDAILYGDLGLALGPAGPQDRPQQRTSPASGSAANGGGGGGGGGGLDGGSGIDVDGVLRALGIAAPEPMDARKAAVGVTVVQLGRDEQLGSSYGGGAERLPPPPPSRSLPPWPRPRLLELSPRVLLTPPSESPPRPDAVASDGGAGHDGVRPAVARLSAVVSYPATNAGAAAADAHAHAATPVTGTVPPLPEVLVRCQGAYLPARLALREQPDGGGGSSSGGGDVTVSYDLELLDLPATPGTVLVELRWCDALSLAVPILVVHDPAVAAELQSASAAAHKRSAAATATAAAAAAAAAAAGGDMFDDLLLDFGAWLADAAAAATATSPSPYMPYHTFEALAAHLRRHALACGWAATAHRIQTDMERITRKANRLEGTTVTEPGVAAAAACGGGIEPVPAAVAAPAAAAAAPCGVSGAARPAARSPLLSALLQALGWSVLPPKEEAAYQDYAAPRVLSYCHVMQAVEVMSLLALLFRARQQLLDPGNLTSLAGCAVGTCTAMAWPFMPRRRWEGLVTAAKVGEGVGG</sequence>
<organism evidence="3 4">
    <name type="scientific">Pleodorina starrii</name>
    <dbReference type="NCBI Taxonomy" id="330485"/>
    <lineage>
        <taxon>Eukaryota</taxon>
        <taxon>Viridiplantae</taxon>
        <taxon>Chlorophyta</taxon>
        <taxon>core chlorophytes</taxon>
        <taxon>Chlorophyceae</taxon>
        <taxon>CS clade</taxon>
        <taxon>Chlamydomonadales</taxon>
        <taxon>Volvocaceae</taxon>
        <taxon>Pleodorina</taxon>
    </lineage>
</organism>
<keyword evidence="2" id="KW-1133">Transmembrane helix</keyword>
<dbReference type="AlphaFoldDB" id="A0A9W6F323"/>
<feature type="region of interest" description="Disordered" evidence="1">
    <location>
        <begin position="565"/>
        <end position="628"/>
    </location>
</feature>
<accession>A0A9W6F323</accession>
<protein>
    <submittedName>
        <fullName evidence="3">Uncharacterized protein</fullName>
    </submittedName>
</protein>
<dbReference type="Proteomes" id="UP001165080">
    <property type="component" value="Unassembled WGS sequence"/>
</dbReference>
<feature type="compositionally biased region" description="Gly residues" evidence="1">
    <location>
        <begin position="512"/>
        <end position="526"/>
    </location>
</feature>
<feature type="compositionally biased region" description="Low complexity" evidence="1">
    <location>
        <begin position="596"/>
        <end position="606"/>
    </location>
</feature>
<name>A0A9W6F323_9CHLO</name>
<feature type="region of interest" description="Disordered" evidence="1">
    <location>
        <begin position="493"/>
        <end position="526"/>
    </location>
</feature>
<comment type="caution">
    <text evidence="3">The sequence shown here is derived from an EMBL/GenBank/DDBJ whole genome shotgun (WGS) entry which is preliminary data.</text>
</comment>
<gene>
    <name evidence="3" type="primary">PLEST011744</name>
    <name evidence="3" type="ORF">PLESTB_000883600</name>
</gene>
<proteinExistence type="predicted"/>
<evidence type="ECO:0000256" key="1">
    <source>
        <dbReference type="SAM" id="MobiDB-lite"/>
    </source>
</evidence>
<evidence type="ECO:0000256" key="2">
    <source>
        <dbReference type="SAM" id="Phobius"/>
    </source>
</evidence>
<reference evidence="3 4" key="1">
    <citation type="journal article" date="2023" name="Commun. Biol.">
        <title>Reorganization of the ancestral sex-determining regions during the evolution of trioecy in Pleodorina starrii.</title>
        <authorList>
            <person name="Takahashi K."/>
            <person name="Suzuki S."/>
            <person name="Kawai-Toyooka H."/>
            <person name="Yamamoto K."/>
            <person name="Hamaji T."/>
            <person name="Ootsuki R."/>
            <person name="Yamaguchi H."/>
            <person name="Kawachi M."/>
            <person name="Higashiyama T."/>
            <person name="Nozaki H."/>
        </authorList>
    </citation>
    <scope>NUCLEOTIDE SEQUENCE [LARGE SCALE GENOMIC DNA]</scope>
    <source>
        <strain evidence="3 4">NIES-4479</strain>
    </source>
</reference>
<keyword evidence="2" id="KW-0472">Membrane</keyword>